<name>M1B6P5_SOLTU</name>
<evidence type="ECO:0000313" key="1">
    <source>
        <dbReference type="EnsemblPlants" id="PGSC0003DMT400038344"/>
    </source>
</evidence>
<dbReference type="EnsemblPlants" id="PGSC0003DMT400038344">
    <property type="protein sequence ID" value="PGSC0003DMT400038344"/>
    <property type="gene ID" value="PGSC0003DMG400014795"/>
</dbReference>
<dbReference type="Gramene" id="PGSC0003DMT400038344">
    <property type="protein sequence ID" value="PGSC0003DMT400038344"/>
    <property type="gene ID" value="PGSC0003DMG400014795"/>
</dbReference>
<proteinExistence type="predicted"/>
<gene>
    <name evidence="1" type="primary">LOC102583095</name>
</gene>
<sequence length="81" mass="9153">MLIQLLLANGAIPALLLLPVTFCSFAVMVNKDWANHTSAKDVLAKSEMMSKNTVRQSQPKLLKKIFHLFWQNSHTYLPISV</sequence>
<dbReference type="Proteomes" id="UP000011115">
    <property type="component" value="Unassembled WGS sequence"/>
</dbReference>
<organism evidence="1 2">
    <name type="scientific">Solanum tuberosum</name>
    <name type="common">Potato</name>
    <dbReference type="NCBI Taxonomy" id="4113"/>
    <lineage>
        <taxon>Eukaryota</taxon>
        <taxon>Viridiplantae</taxon>
        <taxon>Streptophyta</taxon>
        <taxon>Embryophyta</taxon>
        <taxon>Tracheophyta</taxon>
        <taxon>Spermatophyta</taxon>
        <taxon>Magnoliopsida</taxon>
        <taxon>eudicotyledons</taxon>
        <taxon>Gunneridae</taxon>
        <taxon>Pentapetalae</taxon>
        <taxon>asterids</taxon>
        <taxon>lamiids</taxon>
        <taxon>Solanales</taxon>
        <taxon>Solanaceae</taxon>
        <taxon>Solanoideae</taxon>
        <taxon>Solaneae</taxon>
        <taxon>Solanum</taxon>
    </lineage>
</organism>
<evidence type="ECO:0000313" key="2">
    <source>
        <dbReference type="Proteomes" id="UP000011115"/>
    </source>
</evidence>
<dbReference type="OrthoDB" id="445566at2759"/>
<protein>
    <submittedName>
        <fullName evidence="1">Defender against cell death 1</fullName>
    </submittedName>
</protein>
<dbReference type="HOGENOM" id="CLU_2578577_0_0_1"/>
<dbReference type="AlphaFoldDB" id="M1B6P5"/>
<reference evidence="1" key="2">
    <citation type="submission" date="2015-06" db="UniProtKB">
        <authorList>
            <consortium name="EnsemblPlants"/>
        </authorList>
    </citation>
    <scope>IDENTIFICATION</scope>
    <source>
        <strain evidence="1">DM1-3 516 R44</strain>
    </source>
</reference>
<accession>M1B6P5</accession>
<reference evidence="2" key="1">
    <citation type="journal article" date="2011" name="Nature">
        <title>Genome sequence and analysis of the tuber crop potato.</title>
        <authorList>
            <consortium name="The Potato Genome Sequencing Consortium"/>
        </authorList>
    </citation>
    <scope>NUCLEOTIDE SEQUENCE [LARGE SCALE GENOMIC DNA]</scope>
    <source>
        <strain evidence="2">cv. DM1-3 516 R44</strain>
    </source>
</reference>
<dbReference type="ExpressionAtlas" id="M1B6P5">
    <property type="expression patterns" value="baseline"/>
</dbReference>
<keyword evidence="2" id="KW-1185">Reference proteome</keyword>